<reference evidence="2 3" key="1">
    <citation type="journal article" date="2016" name="Nat. Commun.">
        <title>Thousands of microbial genomes shed light on interconnected biogeochemical processes in an aquifer system.</title>
        <authorList>
            <person name="Anantharaman K."/>
            <person name="Brown C.T."/>
            <person name="Hug L.A."/>
            <person name="Sharon I."/>
            <person name="Castelle C.J."/>
            <person name="Probst A.J."/>
            <person name="Thomas B.C."/>
            <person name="Singh A."/>
            <person name="Wilkins M.J."/>
            <person name="Karaoz U."/>
            <person name="Brodie E.L."/>
            <person name="Williams K.H."/>
            <person name="Hubbard S.S."/>
            <person name="Banfield J.F."/>
        </authorList>
    </citation>
    <scope>NUCLEOTIDE SEQUENCE [LARGE SCALE GENOMIC DNA]</scope>
</reference>
<evidence type="ECO:0008006" key="4">
    <source>
        <dbReference type="Google" id="ProtNLM"/>
    </source>
</evidence>
<dbReference type="PANTHER" id="PTHR37953">
    <property type="entry name" value="UPF0127 PROTEIN MJ1496"/>
    <property type="match status" value="1"/>
</dbReference>
<dbReference type="Pfam" id="PF02643">
    <property type="entry name" value="DUF192"/>
    <property type="match status" value="1"/>
</dbReference>
<protein>
    <recommendedName>
        <fullName evidence="4">DUF192 domain-containing protein</fullName>
    </recommendedName>
</protein>
<keyword evidence="1" id="KW-1133">Transmembrane helix</keyword>
<dbReference type="InterPro" id="IPR038695">
    <property type="entry name" value="Saro_0823-like_sf"/>
</dbReference>
<evidence type="ECO:0000313" key="3">
    <source>
        <dbReference type="Proteomes" id="UP000176431"/>
    </source>
</evidence>
<dbReference type="AlphaFoldDB" id="A0A1F5B4Q6"/>
<keyword evidence="1" id="KW-0812">Transmembrane</keyword>
<name>A0A1F5B4Q6_9BACT</name>
<feature type="transmembrane region" description="Helical" evidence="1">
    <location>
        <begin position="9"/>
        <end position="29"/>
    </location>
</feature>
<dbReference type="EMBL" id="MEYK01000009">
    <property type="protein sequence ID" value="OGD25559.1"/>
    <property type="molecule type" value="Genomic_DNA"/>
</dbReference>
<sequence length="160" mass="18136">MLIDSKRPFFLTLTFLIVCLVGIVVYQQYKKIAEKNQVVIYTGAGPVKINVEYAETPEKRISGLMNRSALSKFSGMLFIFPDEKMREFWMKDTLIPLEIIFIGTKGNINEITSVKPCTPDVLNCPIYTSKELARFAIEVNVGFSEQNRIVEGDILEISGF</sequence>
<organism evidence="2 3">
    <name type="scientific">Candidatus Azambacteria bacterium RIFCSPHIGHO2_01_FULL_40_24</name>
    <dbReference type="NCBI Taxonomy" id="1797301"/>
    <lineage>
        <taxon>Bacteria</taxon>
        <taxon>Candidatus Azamiibacteriota</taxon>
    </lineage>
</organism>
<dbReference type="Gene3D" id="2.60.120.1140">
    <property type="entry name" value="Protein of unknown function DUF192"/>
    <property type="match status" value="1"/>
</dbReference>
<evidence type="ECO:0000313" key="2">
    <source>
        <dbReference type="EMBL" id="OGD25559.1"/>
    </source>
</evidence>
<evidence type="ECO:0000256" key="1">
    <source>
        <dbReference type="SAM" id="Phobius"/>
    </source>
</evidence>
<dbReference type="InterPro" id="IPR003795">
    <property type="entry name" value="DUF192"/>
</dbReference>
<gene>
    <name evidence="2" type="ORF">A2819_01350</name>
</gene>
<accession>A0A1F5B4Q6</accession>
<proteinExistence type="predicted"/>
<comment type="caution">
    <text evidence="2">The sequence shown here is derived from an EMBL/GenBank/DDBJ whole genome shotgun (WGS) entry which is preliminary data.</text>
</comment>
<dbReference type="Proteomes" id="UP000176431">
    <property type="component" value="Unassembled WGS sequence"/>
</dbReference>
<dbReference type="PANTHER" id="PTHR37953:SF1">
    <property type="entry name" value="UPF0127 PROTEIN MJ1496"/>
    <property type="match status" value="1"/>
</dbReference>
<keyword evidence="1" id="KW-0472">Membrane</keyword>